<organism evidence="2 3">
    <name type="scientific">Pradoshia eiseniae</name>
    <dbReference type="NCBI Taxonomy" id="2064768"/>
    <lineage>
        <taxon>Bacteria</taxon>
        <taxon>Bacillati</taxon>
        <taxon>Bacillota</taxon>
        <taxon>Bacilli</taxon>
        <taxon>Bacillales</taxon>
        <taxon>Bacillaceae</taxon>
        <taxon>Pradoshia</taxon>
    </lineage>
</organism>
<dbReference type="RefSeq" id="WP_104851022.1">
    <property type="nucleotide sequence ID" value="NZ_PKOZ01000047.1"/>
</dbReference>
<dbReference type="AlphaFoldDB" id="A0A2S7MV12"/>
<keyword evidence="1" id="KW-0472">Membrane</keyword>
<dbReference type="EMBL" id="PKOZ01000047">
    <property type="protein sequence ID" value="PQD93623.1"/>
    <property type="molecule type" value="Genomic_DNA"/>
</dbReference>
<accession>A0A2S7MV12</accession>
<protein>
    <submittedName>
        <fullName evidence="2">Uncharacterized protein</fullName>
    </submittedName>
</protein>
<keyword evidence="3" id="KW-1185">Reference proteome</keyword>
<evidence type="ECO:0000313" key="3">
    <source>
        <dbReference type="Proteomes" id="UP000239663"/>
    </source>
</evidence>
<evidence type="ECO:0000256" key="1">
    <source>
        <dbReference type="SAM" id="Phobius"/>
    </source>
</evidence>
<dbReference type="Proteomes" id="UP000239663">
    <property type="component" value="Unassembled WGS sequence"/>
</dbReference>
<name>A0A2S7MV12_9BACI</name>
<sequence>MYLNKQDKSDKQRKVQELYKKKINEGKAANQHNPIWELIFDICVWCVPIIIILNVWFKAF</sequence>
<keyword evidence="1" id="KW-0812">Transmembrane</keyword>
<reference evidence="2 3" key="1">
    <citation type="submission" date="2017-12" db="EMBL/GenBank/DDBJ databases">
        <title>Taxonomic description and draft genome of Pradoshia cofamensis Gen. nov., sp. nov., a thermotolerant bacillale isolated from anterior gut of earthworm Eisenia fetida.</title>
        <authorList>
            <person name="Saha T."/>
            <person name="Chakraborty R."/>
        </authorList>
    </citation>
    <scope>NUCLEOTIDE SEQUENCE [LARGE SCALE GENOMIC DNA]</scope>
    <source>
        <strain evidence="2 3">EAG3</strain>
    </source>
</reference>
<comment type="caution">
    <text evidence="2">The sequence shown here is derived from an EMBL/GenBank/DDBJ whole genome shotgun (WGS) entry which is preliminary data.</text>
</comment>
<evidence type="ECO:0000313" key="2">
    <source>
        <dbReference type="EMBL" id="PQD93623.1"/>
    </source>
</evidence>
<proteinExistence type="predicted"/>
<gene>
    <name evidence="2" type="ORF">CYL18_18950</name>
</gene>
<feature type="transmembrane region" description="Helical" evidence="1">
    <location>
        <begin position="38"/>
        <end position="57"/>
    </location>
</feature>
<keyword evidence="1" id="KW-1133">Transmembrane helix</keyword>